<feature type="transmembrane region" description="Helical" evidence="1">
    <location>
        <begin position="65"/>
        <end position="84"/>
    </location>
</feature>
<reference evidence="2" key="1">
    <citation type="submission" date="2019-08" db="EMBL/GenBank/DDBJ databases">
        <authorList>
            <person name="Kucharzyk K."/>
            <person name="Murdoch R.W."/>
            <person name="Higgins S."/>
            <person name="Loffler F."/>
        </authorList>
    </citation>
    <scope>NUCLEOTIDE SEQUENCE</scope>
</reference>
<keyword evidence="1" id="KW-0812">Transmembrane</keyword>
<gene>
    <name evidence="2" type="ORF">SDC9_140188</name>
</gene>
<dbReference type="EMBL" id="VSSQ01039910">
    <property type="protein sequence ID" value="MPM93052.1"/>
    <property type="molecule type" value="Genomic_DNA"/>
</dbReference>
<dbReference type="AlphaFoldDB" id="A0A645DXJ7"/>
<keyword evidence="1" id="KW-1133">Transmembrane helix</keyword>
<organism evidence="2">
    <name type="scientific">bioreactor metagenome</name>
    <dbReference type="NCBI Taxonomy" id="1076179"/>
    <lineage>
        <taxon>unclassified sequences</taxon>
        <taxon>metagenomes</taxon>
        <taxon>ecological metagenomes</taxon>
    </lineage>
</organism>
<evidence type="ECO:0000313" key="2">
    <source>
        <dbReference type="EMBL" id="MPM93052.1"/>
    </source>
</evidence>
<accession>A0A645DXJ7</accession>
<proteinExistence type="predicted"/>
<protein>
    <submittedName>
        <fullName evidence="2">Uncharacterized protein</fullName>
    </submittedName>
</protein>
<keyword evidence="1" id="KW-0472">Membrane</keyword>
<name>A0A645DXJ7_9ZZZZ</name>
<sequence length="85" mass="8965">MPIMPTVLLTRPRLVVIVPYASLNEPPITGTSVLTTSFAPLTATVSAVLARIPFIDNTPTNNEDVMPSTLVVVVLISAAISLSFS</sequence>
<comment type="caution">
    <text evidence="2">The sequence shown here is derived from an EMBL/GenBank/DDBJ whole genome shotgun (WGS) entry which is preliminary data.</text>
</comment>
<evidence type="ECO:0000256" key="1">
    <source>
        <dbReference type="SAM" id="Phobius"/>
    </source>
</evidence>